<proteinExistence type="predicted"/>
<protein>
    <submittedName>
        <fullName evidence="2">Uncharacterized protein</fullName>
    </submittedName>
</protein>
<feature type="compositionally biased region" description="Basic and acidic residues" evidence="1">
    <location>
        <begin position="29"/>
        <end position="38"/>
    </location>
</feature>
<feature type="region of interest" description="Disordered" evidence="1">
    <location>
        <begin position="1"/>
        <end position="38"/>
    </location>
</feature>
<name>A0A1Y0B3D1_9LAMI</name>
<gene>
    <name evidence="2" type="ORF">AEK19_MT1707</name>
</gene>
<evidence type="ECO:0000256" key="1">
    <source>
        <dbReference type="SAM" id="MobiDB-lite"/>
    </source>
</evidence>
<accession>A0A1Y0B3D1</accession>
<geneLocation type="mitochondrion" evidence="2"/>
<reference evidence="2" key="1">
    <citation type="submission" date="2017-03" db="EMBL/GenBank/DDBJ databases">
        <title>The mitochondrial genome of the carnivorous plant Utricularia reniformis (Lentibulariaceae): structure, comparative analysis and evolutionary landmarks.</title>
        <authorList>
            <person name="Silva S.R."/>
            <person name="Alvarenga D.O."/>
            <person name="Michael T.P."/>
            <person name="Miranda V.F.O."/>
            <person name="Varani A.M."/>
        </authorList>
    </citation>
    <scope>NUCLEOTIDE SEQUENCE</scope>
</reference>
<keyword evidence="2" id="KW-0496">Mitochondrion</keyword>
<dbReference type="AlphaFoldDB" id="A0A1Y0B3D1"/>
<sequence>MNVSSFYNIGSVGKTPETNQRKQSSRENNNNKDRIRKD</sequence>
<organism evidence="2">
    <name type="scientific">Utricularia reniformis</name>
    <dbReference type="NCBI Taxonomy" id="192314"/>
    <lineage>
        <taxon>Eukaryota</taxon>
        <taxon>Viridiplantae</taxon>
        <taxon>Streptophyta</taxon>
        <taxon>Embryophyta</taxon>
        <taxon>Tracheophyta</taxon>
        <taxon>Spermatophyta</taxon>
        <taxon>Magnoliopsida</taxon>
        <taxon>eudicotyledons</taxon>
        <taxon>Gunneridae</taxon>
        <taxon>Pentapetalae</taxon>
        <taxon>asterids</taxon>
        <taxon>lamiids</taxon>
        <taxon>Lamiales</taxon>
        <taxon>Lentibulariaceae</taxon>
        <taxon>Utricularia</taxon>
    </lineage>
</organism>
<feature type="compositionally biased region" description="Polar residues" evidence="1">
    <location>
        <begin position="16"/>
        <end position="28"/>
    </location>
</feature>
<evidence type="ECO:0000313" key="2">
    <source>
        <dbReference type="EMBL" id="ART31887.1"/>
    </source>
</evidence>
<dbReference type="EMBL" id="KY774314">
    <property type="protein sequence ID" value="ART31887.1"/>
    <property type="molecule type" value="Genomic_DNA"/>
</dbReference>